<evidence type="ECO:0000259" key="1">
    <source>
        <dbReference type="Pfam" id="PF15919"/>
    </source>
</evidence>
<name>A0A1Y0V5F8_9PROT</name>
<dbReference type="Gene3D" id="1.10.1220.10">
    <property type="entry name" value="Met repressor-like"/>
    <property type="match status" value="1"/>
</dbReference>
<gene>
    <name evidence="2" type="ORF">S101447_00945</name>
</gene>
<evidence type="ECO:0000313" key="3">
    <source>
        <dbReference type="Proteomes" id="UP000195633"/>
    </source>
</evidence>
<dbReference type="InterPro" id="IPR031807">
    <property type="entry name" value="HicB-like"/>
</dbReference>
<dbReference type="InterPro" id="IPR013321">
    <property type="entry name" value="Arc_rbn_hlx_hlx"/>
</dbReference>
<accession>A0A1Y0V5F8</accession>
<feature type="domain" description="HicB-like antitoxin of toxin-antitoxin system" evidence="1">
    <location>
        <begin position="1"/>
        <end position="68"/>
    </location>
</feature>
<proteinExistence type="predicted"/>
<dbReference type="EMBL" id="CP021524">
    <property type="protein sequence ID" value="ARW10047.1"/>
    <property type="molecule type" value="Genomic_DNA"/>
</dbReference>
<dbReference type="Proteomes" id="UP000195633">
    <property type="component" value="Chromosome"/>
</dbReference>
<protein>
    <recommendedName>
        <fullName evidence="1">HicB-like antitoxin of toxin-antitoxin system domain-containing protein</fullName>
    </recommendedName>
</protein>
<dbReference type="GO" id="GO:0006355">
    <property type="term" value="P:regulation of DNA-templated transcription"/>
    <property type="evidence" value="ECO:0007669"/>
    <property type="project" value="InterPro"/>
</dbReference>
<dbReference type="AlphaFoldDB" id="A0A1Y0V5F8"/>
<dbReference type="InterPro" id="IPR010985">
    <property type="entry name" value="Ribbon_hlx_hlx"/>
</dbReference>
<dbReference type="SUPFAM" id="SSF47598">
    <property type="entry name" value="Ribbon-helix-helix"/>
    <property type="match status" value="1"/>
</dbReference>
<reference evidence="2 3" key="1">
    <citation type="submission" date="2017-05" db="EMBL/GenBank/DDBJ databases">
        <title>Genome sequence of Acetobacter pasteurianus subsp. ascendens strain SRCM101447.</title>
        <authorList>
            <person name="Cho S.H."/>
        </authorList>
    </citation>
    <scope>NUCLEOTIDE SEQUENCE [LARGE SCALE GENOMIC DNA]</scope>
    <source>
        <strain evidence="2 3">SRCM101447</strain>
    </source>
</reference>
<sequence>MPAPSSLEKVRENPEWKNWSVGFADVDPMLFDTTAERVNITLPRRVLVRLDRRAKEEGETRSEFIARLVMSA</sequence>
<organism evidence="2 3">
    <name type="scientific">Acetobacter ascendens</name>
    <dbReference type="NCBI Taxonomy" id="481146"/>
    <lineage>
        <taxon>Bacteria</taxon>
        <taxon>Pseudomonadati</taxon>
        <taxon>Pseudomonadota</taxon>
        <taxon>Alphaproteobacteria</taxon>
        <taxon>Acetobacterales</taxon>
        <taxon>Acetobacteraceae</taxon>
        <taxon>Acetobacter</taxon>
    </lineage>
</organism>
<evidence type="ECO:0000313" key="2">
    <source>
        <dbReference type="EMBL" id="ARW10047.1"/>
    </source>
</evidence>
<dbReference type="Pfam" id="PF15919">
    <property type="entry name" value="HicB_lk_antitox"/>
    <property type="match status" value="1"/>
</dbReference>